<evidence type="ECO:0000313" key="2">
    <source>
        <dbReference type="EMBL" id="RCU45092.1"/>
    </source>
</evidence>
<reference evidence="2 3" key="1">
    <citation type="submission" date="2018-07" db="EMBL/GenBank/DDBJ databases">
        <title>Corallincola holothuriorum sp. nov., a new facultative anaerobe isolated from sea cucumber Apostichopus japonicus.</title>
        <authorList>
            <person name="Xia H."/>
        </authorList>
    </citation>
    <scope>NUCLEOTIDE SEQUENCE [LARGE SCALE GENOMIC DNA]</scope>
    <source>
        <strain evidence="2 3">C4</strain>
    </source>
</reference>
<keyword evidence="3" id="KW-1185">Reference proteome</keyword>
<dbReference type="Proteomes" id="UP000252558">
    <property type="component" value="Unassembled WGS sequence"/>
</dbReference>
<protein>
    <recommendedName>
        <fullName evidence="1">DUF7661 domain-containing protein</fullName>
    </recommendedName>
</protein>
<evidence type="ECO:0000313" key="3">
    <source>
        <dbReference type="Proteomes" id="UP000252558"/>
    </source>
</evidence>
<dbReference type="Pfam" id="PF24697">
    <property type="entry name" value="DUF7661"/>
    <property type="match status" value="1"/>
</dbReference>
<dbReference type="AlphaFoldDB" id="A0A368N3I5"/>
<comment type="caution">
    <text evidence="2">The sequence shown here is derived from an EMBL/GenBank/DDBJ whole genome shotgun (WGS) entry which is preliminary data.</text>
</comment>
<organism evidence="2 3">
    <name type="scientific">Corallincola holothuriorum</name>
    <dbReference type="NCBI Taxonomy" id="2282215"/>
    <lineage>
        <taxon>Bacteria</taxon>
        <taxon>Pseudomonadati</taxon>
        <taxon>Pseudomonadota</taxon>
        <taxon>Gammaproteobacteria</taxon>
        <taxon>Alteromonadales</taxon>
        <taxon>Psychromonadaceae</taxon>
        <taxon>Corallincola</taxon>
    </lineage>
</organism>
<dbReference type="InterPro" id="IPR056078">
    <property type="entry name" value="DUF7661"/>
</dbReference>
<accession>A0A368N3I5</accession>
<dbReference type="OrthoDB" id="8758505at2"/>
<sequence>MKLKFDVFGKSMSVQRSKGEWLLFTAPDCGIAVRVYDVVIPAELTAEEICLYLDDIYHEYASERHPEVKQL</sequence>
<proteinExistence type="predicted"/>
<name>A0A368N3I5_9GAMM</name>
<dbReference type="EMBL" id="QPID01000012">
    <property type="protein sequence ID" value="RCU45092.1"/>
    <property type="molecule type" value="Genomic_DNA"/>
</dbReference>
<feature type="domain" description="DUF7661" evidence="1">
    <location>
        <begin position="3"/>
        <end position="71"/>
    </location>
</feature>
<dbReference type="RefSeq" id="WP_114339611.1">
    <property type="nucleotide sequence ID" value="NZ_QPID01000012.1"/>
</dbReference>
<evidence type="ECO:0000259" key="1">
    <source>
        <dbReference type="Pfam" id="PF24697"/>
    </source>
</evidence>
<gene>
    <name evidence="2" type="ORF">DU002_16820</name>
</gene>